<evidence type="ECO:0000256" key="5">
    <source>
        <dbReference type="SAM" id="MobiDB-lite"/>
    </source>
</evidence>
<feature type="region of interest" description="Disordered" evidence="5">
    <location>
        <begin position="245"/>
        <end position="279"/>
    </location>
</feature>
<reference evidence="6 7" key="1">
    <citation type="journal article" date="2016" name="Mol. Biol. Evol.">
        <title>Comparative Genomics of Early-Diverging Mushroom-Forming Fungi Provides Insights into the Origins of Lignocellulose Decay Capabilities.</title>
        <authorList>
            <person name="Nagy L.G."/>
            <person name="Riley R."/>
            <person name="Tritt A."/>
            <person name="Adam C."/>
            <person name="Daum C."/>
            <person name="Floudas D."/>
            <person name="Sun H."/>
            <person name="Yadav J.S."/>
            <person name="Pangilinan J."/>
            <person name="Larsson K.H."/>
            <person name="Matsuura K."/>
            <person name="Barry K."/>
            <person name="Labutti K."/>
            <person name="Kuo R."/>
            <person name="Ohm R.A."/>
            <person name="Bhattacharya S.S."/>
            <person name="Shirouzu T."/>
            <person name="Yoshinaga Y."/>
            <person name="Martin F.M."/>
            <person name="Grigoriev I.V."/>
            <person name="Hibbett D.S."/>
        </authorList>
    </citation>
    <scope>NUCLEOTIDE SEQUENCE [LARGE SCALE GENOMIC DNA]</scope>
    <source>
        <strain evidence="6 7">CBS 109695</strain>
    </source>
</reference>
<dbReference type="EMBL" id="KV417749">
    <property type="protein sequence ID" value="KZP07481.1"/>
    <property type="molecule type" value="Genomic_DNA"/>
</dbReference>
<name>A0A167XRC9_9AGAM</name>
<accession>A0A167XRC9</accession>
<evidence type="ECO:0000313" key="7">
    <source>
        <dbReference type="Proteomes" id="UP000076532"/>
    </source>
</evidence>
<dbReference type="PANTHER" id="PTHR23508">
    <property type="entry name" value="CARBOXYLIC ACID TRANSPORTER PROTEIN HOMOLOG"/>
    <property type="match status" value="1"/>
</dbReference>
<gene>
    <name evidence="6" type="ORF">FIBSPDRAFT_902008</name>
</gene>
<dbReference type="PANTHER" id="PTHR23508:SF10">
    <property type="entry name" value="CARBOXYLIC ACID TRANSPORTER PROTEIN HOMOLOG"/>
    <property type="match status" value="1"/>
</dbReference>
<evidence type="ECO:0000256" key="4">
    <source>
        <dbReference type="ARBA" id="ARBA00023136"/>
    </source>
</evidence>
<evidence type="ECO:0000313" key="6">
    <source>
        <dbReference type="EMBL" id="KZP07481.1"/>
    </source>
</evidence>
<keyword evidence="4" id="KW-0472">Membrane</keyword>
<sequence>MTSLQESIDKSAYTIMIINLTLHFPSTSPPLAPSSSASLTASAASGPSVSASGALCSVIELGRGFNCTTSHPAYYSRAMRWATSSPPPSSSASFPSRARTPLLDRRRISMFAACLPESEVFQKANEIERRRWSTTGKKTKVFVKETGRTLKKTKVFVKETGRTLKKHWVLCIYTVLLTIDDWTSTRSTSDRSNKGLSSHDATVATIIGNVATIAGYVAWRVIPIQLAEMSPPRFRATFPGVAYQRERADRGDGRGQPQDHAAQDRSVDRKADGGAGLRGGEGHPVGVVVAFVIFITLIGPENHASHFEQAKAAFEEGGGNDELEEEDWAPAGRAEGKPMGGNVEKGSVDDEKQEDERISNA</sequence>
<feature type="compositionally biased region" description="Basic and acidic residues" evidence="5">
    <location>
        <begin position="346"/>
        <end position="361"/>
    </location>
</feature>
<feature type="compositionally biased region" description="Acidic residues" evidence="5">
    <location>
        <begin position="318"/>
        <end position="328"/>
    </location>
</feature>
<keyword evidence="3" id="KW-1133">Transmembrane helix</keyword>
<organism evidence="6 7">
    <name type="scientific">Athelia psychrophila</name>
    <dbReference type="NCBI Taxonomy" id="1759441"/>
    <lineage>
        <taxon>Eukaryota</taxon>
        <taxon>Fungi</taxon>
        <taxon>Dikarya</taxon>
        <taxon>Basidiomycota</taxon>
        <taxon>Agaricomycotina</taxon>
        <taxon>Agaricomycetes</taxon>
        <taxon>Agaricomycetidae</taxon>
        <taxon>Atheliales</taxon>
        <taxon>Atheliaceae</taxon>
        <taxon>Athelia</taxon>
    </lineage>
</organism>
<dbReference type="GO" id="GO:0005886">
    <property type="term" value="C:plasma membrane"/>
    <property type="evidence" value="ECO:0007669"/>
    <property type="project" value="TreeGrafter"/>
</dbReference>
<evidence type="ECO:0000256" key="1">
    <source>
        <dbReference type="ARBA" id="ARBA00004141"/>
    </source>
</evidence>
<dbReference type="AlphaFoldDB" id="A0A167XRC9"/>
<comment type="subcellular location">
    <subcellularLocation>
        <location evidence="1">Membrane</location>
        <topology evidence="1">Multi-pass membrane protein</topology>
    </subcellularLocation>
</comment>
<proteinExistence type="predicted"/>
<protein>
    <submittedName>
        <fullName evidence="6">Uncharacterized protein</fullName>
    </submittedName>
</protein>
<evidence type="ECO:0000256" key="3">
    <source>
        <dbReference type="ARBA" id="ARBA00022989"/>
    </source>
</evidence>
<dbReference type="STRING" id="436010.A0A167XRC9"/>
<evidence type="ECO:0000256" key="2">
    <source>
        <dbReference type="ARBA" id="ARBA00022692"/>
    </source>
</evidence>
<feature type="compositionally biased region" description="Basic and acidic residues" evidence="5">
    <location>
        <begin position="261"/>
        <end position="272"/>
    </location>
</feature>
<keyword evidence="7" id="KW-1185">Reference proteome</keyword>
<keyword evidence="2" id="KW-0812">Transmembrane</keyword>
<dbReference type="OrthoDB" id="5296287at2759"/>
<dbReference type="GO" id="GO:0046943">
    <property type="term" value="F:carboxylic acid transmembrane transporter activity"/>
    <property type="evidence" value="ECO:0007669"/>
    <property type="project" value="TreeGrafter"/>
</dbReference>
<dbReference type="Proteomes" id="UP000076532">
    <property type="component" value="Unassembled WGS sequence"/>
</dbReference>
<feature type="region of interest" description="Disordered" evidence="5">
    <location>
        <begin position="316"/>
        <end position="361"/>
    </location>
</feature>